<dbReference type="SUPFAM" id="SSF161070">
    <property type="entry name" value="SNF-like"/>
    <property type="match status" value="1"/>
</dbReference>
<dbReference type="InterPro" id="IPR037272">
    <property type="entry name" value="SNS_sf"/>
</dbReference>
<feature type="transmembrane region" description="Helical" evidence="10">
    <location>
        <begin position="469"/>
        <end position="488"/>
    </location>
</feature>
<evidence type="ECO:0000256" key="1">
    <source>
        <dbReference type="ARBA" id="ARBA00004141"/>
    </source>
</evidence>
<feature type="compositionally biased region" description="Basic and acidic residues" evidence="9">
    <location>
        <begin position="131"/>
        <end position="143"/>
    </location>
</feature>
<dbReference type="EMBL" id="CP111015">
    <property type="protein sequence ID" value="WAR02315.1"/>
    <property type="molecule type" value="Genomic_DNA"/>
</dbReference>
<evidence type="ECO:0000256" key="9">
    <source>
        <dbReference type="SAM" id="MobiDB-lite"/>
    </source>
</evidence>
<dbReference type="PROSITE" id="PS00754">
    <property type="entry name" value="NA_NEUROTRAN_SYMP_2"/>
    <property type="match status" value="1"/>
</dbReference>
<accession>A0ABY7DX51</accession>
<evidence type="ECO:0000256" key="10">
    <source>
        <dbReference type="SAM" id="Phobius"/>
    </source>
</evidence>
<evidence type="ECO:0000256" key="7">
    <source>
        <dbReference type="ARBA" id="ARBA00023180"/>
    </source>
</evidence>
<keyword evidence="8" id="KW-0769">Symport</keyword>
<keyword evidence="5 10" id="KW-1133">Transmembrane helix</keyword>
<evidence type="ECO:0000256" key="8">
    <source>
        <dbReference type="RuleBase" id="RU003732"/>
    </source>
</evidence>
<evidence type="ECO:0000256" key="2">
    <source>
        <dbReference type="ARBA" id="ARBA00006459"/>
    </source>
</evidence>
<feature type="transmembrane region" description="Helical" evidence="10">
    <location>
        <begin position="351"/>
        <end position="369"/>
    </location>
</feature>
<feature type="region of interest" description="Disordered" evidence="9">
    <location>
        <begin position="105"/>
        <end position="143"/>
    </location>
</feature>
<feature type="compositionally biased region" description="Acidic residues" evidence="9">
    <location>
        <begin position="14"/>
        <end position="26"/>
    </location>
</feature>
<feature type="transmembrane region" description="Helical" evidence="10">
    <location>
        <begin position="381"/>
        <end position="406"/>
    </location>
</feature>
<feature type="compositionally biased region" description="Polar residues" evidence="9">
    <location>
        <begin position="53"/>
        <end position="64"/>
    </location>
</feature>
<gene>
    <name evidence="11" type="ORF">MAR_008873</name>
</gene>
<dbReference type="Proteomes" id="UP001164746">
    <property type="component" value="Chromosome 4"/>
</dbReference>
<dbReference type="PANTHER" id="PTHR11616">
    <property type="entry name" value="SODIUM/CHLORIDE DEPENDENT TRANSPORTER"/>
    <property type="match status" value="1"/>
</dbReference>
<feature type="transmembrane region" description="Helical" evidence="10">
    <location>
        <begin position="178"/>
        <end position="198"/>
    </location>
</feature>
<dbReference type="InterPro" id="IPR000175">
    <property type="entry name" value="Na/ntran_symport"/>
</dbReference>
<feature type="transmembrane region" description="Helical" evidence="10">
    <location>
        <begin position="500"/>
        <end position="524"/>
    </location>
</feature>
<keyword evidence="12" id="KW-1185">Reference proteome</keyword>
<dbReference type="PRINTS" id="PR00176">
    <property type="entry name" value="NANEUSMPORT"/>
</dbReference>
<evidence type="ECO:0000256" key="4">
    <source>
        <dbReference type="ARBA" id="ARBA00022692"/>
    </source>
</evidence>
<evidence type="ECO:0000313" key="11">
    <source>
        <dbReference type="EMBL" id="WAR02315.1"/>
    </source>
</evidence>
<proteinExistence type="inferred from homology"/>
<comment type="subcellular location">
    <subcellularLocation>
        <location evidence="1">Membrane</location>
        <topology evidence="1">Multi-pass membrane protein</topology>
    </subcellularLocation>
</comment>
<dbReference type="PROSITE" id="PS50267">
    <property type="entry name" value="NA_NEUROTRAN_SYMP_3"/>
    <property type="match status" value="1"/>
</dbReference>
<evidence type="ECO:0000256" key="5">
    <source>
        <dbReference type="ARBA" id="ARBA00022989"/>
    </source>
</evidence>
<protein>
    <recommendedName>
        <fullName evidence="8">Transporter</fullName>
    </recommendedName>
</protein>
<keyword evidence="4 8" id="KW-0812">Transmembrane</keyword>
<name>A0ABY7DX51_MYAAR</name>
<feature type="transmembrane region" description="Helical" evidence="10">
    <location>
        <begin position="545"/>
        <end position="565"/>
    </location>
</feature>
<dbReference type="PROSITE" id="PS00610">
    <property type="entry name" value="NA_NEUROTRAN_SYMP_1"/>
    <property type="match status" value="1"/>
</dbReference>
<feature type="transmembrane region" description="Helical" evidence="10">
    <location>
        <begin position="319"/>
        <end position="339"/>
    </location>
</feature>
<keyword evidence="3 8" id="KW-0813">Transport</keyword>
<feature type="region of interest" description="Disordered" evidence="9">
    <location>
        <begin position="1"/>
        <end position="80"/>
    </location>
</feature>
<sequence>MDNKKEEINVDVIKEEDEDVVDEDATDDSKNQSKSDETDKEVEHLSKPPPVTFSVSIPSDNEGSGEQPAESTPMLGRESENGRLTYNLNDMEVVEVTEIELPLKPGQPSVLNSDLSLPPGTGSFGDSSVDTAEKKSGDGEPERATWGGQLEFLLTCVGYAVGLGNVWRFPFLCYKNGGGAFLIPYIIMLGVVGLPLFYMELSIGQFASLGPITIWKFNPLLKGVGYASVIVNWFIALYYNVIVAQCIFYFFASMTSELPWTRCDNEWNTPNCTFDNATRFAAAAKNLTVTATPSEEYYRRYVLEQSSTIEDFGLPTWKLTLCLLCAWVVVWLVLLKGIQSLGKVWSDAATQIFYSLSACTGGMIAMSSYNKFNNNCYRDSIIVACVNCATSIFAGFVIFSILGFIAHEKGVSVEEVATDGPGLAFEVYPEALAQMPVAPMWSFSMVECLLSAFADEYPQWLTKTRVRSFLYRTIVMFACFLLGLPMVTNGGMWLLNLVDYSVSGFPLLFVGLLECIALNWIYHFERFAEDIEMMLGYKPGIYWRICWKFLTPFIIVLTILMNMVFYKEPDLDGVLYPTSAKVVSWLIAMFPMAVMVGWFLYEYCKNSGGYELMKLKMQPTQDWGPANTVDRERHQRYHGDFLPLLCMDPVLLGKLMGSNMSNISNISEGEMRNRLRGLTPAQSEAVLQIITSASNAGTPNLTPAASLLAIARSNEYNRYQFTKYKF</sequence>
<organism evidence="11 12">
    <name type="scientific">Mya arenaria</name>
    <name type="common">Soft-shell clam</name>
    <dbReference type="NCBI Taxonomy" id="6604"/>
    <lineage>
        <taxon>Eukaryota</taxon>
        <taxon>Metazoa</taxon>
        <taxon>Spiralia</taxon>
        <taxon>Lophotrochozoa</taxon>
        <taxon>Mollusca</taxon>
        <taxon>Bivalvia</taxon>
        <taxon>Autobranchia</taxon>
        <taxon>Heteroconchia</taxon>
        <taxon>Euheterodonta</taxon>
        <taxon>Imparidentia</taxon>
        <taxon>Neoheterodontei</taxon>
        <taxon>Myida</taxon>
        <taxon>Myoidea</taxon>
        <taxon>Myidae</taxon>
        <taxon>Mya</taxon>
    </lineage>
</organism>
<dbReference type="PANTHER" id="PTHR11616:SF321">
    <property type="entry name" value="SODIUM-DEPENDENT NUTRIENT AMINO ACID TRANSPORTER 1-RELATED"/>
    <property type="match status" value="1"/>
</dbReference>
<dbReference type="Pfam" id="PF00209">
    <property type="entry name" value="SNF"/>
    <property type="match status" value="1"/>
</dbReference>
<comment type="similarity">
    <text evidence="2 8">Belongs to the sodium:neurotransmitter symporter (SNF) (TC 2.A.22) family.</text>
</comment>
<evidence type="ECO:0000256" key="3">
    <source>
        <dbReference type="ARBA" id="ARBA00022448"/>
    </source>
</evidence>
<reference evidence="11" key="1">
    <citation type="submission" date="2022-11" db="EMBL/GenBank/DDBJ databases">
        <title>Centuries of genome instability and evolution in soft-shell clam transmissible cancer (bioRxiv).</title>
        <authorList>
            <person name="Hart S.F.M."/>
            <person name="Yonemitsu M.A."/>
            <person name="Giersch R.M."/>
            <person name="Beal B.F."/>
            <person name="Arriagada G."/>
            <person name="Davis B.W."/>
            <person name="Ostrander E.A."/>
            <person name="Goff S.P."/>
            <person name="Metzger M.J."/>
        </authorList>
    </citation>
    <scope>NUCLEOTIDE SEQUENCE</scope>
    <source>
        <strain evidence="11">MELC-2E11</strain>
        <tissue evidence="11">Siphon/mantle</tissue>
    </source>
</reference>
<feature type="transmembrane region" description="Helical" evidence="10">
    <location>
        <begin position="230"/>
        <end position="252"/>
    </location>
</feature>
<feature type="compositionally biased region" description="Basic and acidic residues" evidence="9">
    <location>
        <begin position="27"/>
        <end position="46"/>
    </location>
</feature>
<keyword evidence="7" id="KW-0325">Glycoprotein</keyword>
<feature type="transmembrane region" description="Helical" evidence="10">
    <location>
        <begin position="438"/>
        <end position="457"/>
    </location>
</feature>
<keyword evidence="6 10" id="KW-0472">Membrane</keyword>
<feature type="transmembrane region" description="Helical" evidence="10">
    <location>
        <begin position="585"/>
        <end position="604"/>
    </location>
</feature>
<evidence type="ECO:0000256" key="6">
    <source>
        <dbReference type="ARBA" id="ARBA00023136"/>
    </source>
</evidence>
<evidence type="ECO:0000313" key="12">
    <source>
        <dbReference type="Proteomes" id="UP001164746"/>
    </source>
</evidence>